<evidence type="ECO:0000256" key="1">
    <source>
        <dbReference type="ARBA" id="ARBA00038101"/>
    </source>
</evidence>
<dbReference type="GeneID" id="14867978"/>
<sequence>MSDNKKLIQAKQFIDKAIECENKQKVSDAFDNFRKAAKLGDAQAQYRLGCYHMGNFGSVIESWSDKSRQFRKKKGDRKRAHKWLTRAADQNHGDAVAVFGIRHYKDGDCDYLSPKRVSCISRLILTDSSIDTGYALLNRAVGLNSALAKYYLARYHYQCVERVNFNTHGASLDKGMQDDRLSKLNTTEFVANTDTCFQLLKESSESGHIKSIYYYGLMCKQRGMPKEAFDSFRVASEKGGLYLATIELANCHYTGYYTNMDVEKAFQLLLSCKSNDRAMKGGLLLYQIIRMYDKLPPSSSSLQLDGIDVAALRLLGMSSKSYYSYFGGGGITLSQVLDSRTQLAQKDFSTVQNIREKLTDYSFNRGFKSEYYFLHRAFYALCYLNRFSAVTRNDPLFNDSTKRFKKVFKHLYITNQFFPERTVPIEYLCDLAHAYITNIDAQQAEDTLHRAMSCHIPEAFYMYALTDLPPTSNTTKRLKALEQAHEMRHPLAYRHFYYDIMGRSSTSSSSSSSPSFTESFQYVLKVALETRSSFAQVDLGTCYRDGLGVLKDLELASQYYIMSAQQGNPEAKYLLAMMLPLNQPDEKKRFLKESLDGGYILASIQLAETQTDQIQKAKSLYQQLNNSINMTNEKFDLLKRYGCIQHVHHIMALLAYQVALSTTDNVSEEAFKWFKKSKGAEHRSSGQRELSIASYYATKQNFKNSKSKSEKWFTKTYNINPQLKEVKLTVSMMKWEKLRKSPDSQDKKQVFGELLELAKEGIVEAALQVTKEIVQGLYTDHSASGSDILGYAKLAAKEKQVAYVLVATILFKGMGVGVVKDLAGAYEWYTKSAQECNDAESYYMLGEYHQHGYLGIGSNIDKAFTFYELAASSNDHSLACYNLALIYMYGKGKQSINLEKAIGYFEKSHPLESLEFGQCLLHYNSTLTSTANEQTIKVFERSLKILEKVNGLKPELKLIGQEYYKFGVWLQDIQCDDTKAMEYFEKGLATGHDHLDTIQQLAASYLRNSRAEDALLLFRKAYEKYNSEVAVKSIFYIHLEGLVKTTDKIQLYKWAERAAMMCSGGACPSAMIYIATNENGQGVRMQQDKAIEWLTKANTGESLYHIANIHSHDNGDKKLALKYYLDAFDSGYEAVSCIIAEYYHRGHVDKVEIEKAIKYYKIAADNINGGGGDKESSFQVAMLLKDQNNNNKLCYHYFVKAMPLEKASYQIGLALLHGYYGVDVDYKKAIKHIQQAVDHGIVSKIEALPLLEIASQKLKELEKKKEEQRKVQEEQRREQERKDKIKEQKRQRKEQEKRKQQEEKDRIVNRYKQHSSNLFNTKELDLIFSTETATSEIDNLCKRAVDHFWVCKSATYCSVNHEQTLTTLSEKFDNHQVHKALGEMHRGHNGHSKDLQNAKYHHALAANGGIVDSMYYLALVLLELNQDSDAAKRWMEKACKMLNVDAMMWMADQHANGTNGYLVDESKAIDLYTTATKTKSNPKADSYLFGRYFHGQGCEKNHIKAFKYLNRNSHLQDEQGMIDLGDCYQNGIGTEKDYNLAMQFYQRVLDANPNTAFKGHIFNQIGCIYYAGGGSNYQQDFHKAKDYFEKSLATGYNPKTVQDNINNSQNQINNHIQQQQQQQQQQRYQQQQQQQQQQQRQQQQQQQQRYQQQQQKQMNNMMHQAGHAMGDMTENYVNYTNNINNSMASGNYDNILNDTVQYNMDQNNEMNKFIQRGYKNMNSNQNAQNMFRTANALNNAMYNNFQQQFNNNNNSFFNK</sequence>
<dbReference type="EMBL" id="GL883025">
    <property type="protein sequence ID" value="EGG16018.1"/>
    <property type="molecule type" value="Genomic_DNA"/>
</dbReference>
<dbReference type="InterPro" id="IPR006597">
    <property type="entry name" value="Sel1-like"/>
</dbReference>
<feature type="region of interest" description="Disordered" evidence="3">
    <location>
        <begin position="1262"/>
        <end position="1309"/>
    </location>
</feature>
<dbReference type="STRING" id="1054147.F4Q8B8"/>
<dbReference type="SUPFAM" id="SSF81901">
    <property type="entry name" value="HCP-like"/>
    <property type="match status" value="6"/>
</dbReference>
<dbReference type="Gene3D" id="1.25.40.10">
    <property type="entry name" value="Tetratricopeptide repeat domain"/>
    <property type="match status" value="6"/>
</dbReference>
<evidence type="ECO:0000256" key="2">
    <source>
        <dbReference type="SAM" id="Coils"/>
    </source>
</evidence>
<name>F4Q8B8_CACFS</name>
<dbReference type="InterPro" id="IPR011990">
    <property type="entry name" value="TPR-like_helical_dom_sf"/>
</dbReference>
<evidence type="ECO:0000313" key="4">
    <source>
        <dbReference type="EMBL" id="EGG16018.1"/>
    </source>
</evidence>
<dbReference type="SMART" id="SM00671">
    <property type="entry name" value="SEL1"/>
    <property type="match status" value="15"/>
</dbReference>
<keyword evidence="2" id="KW-0175">Coiled coil</keyword>
<feature type="coiled-coil region" evidence="2">
    <location>
        <begin position="607"/>
        <end position="634"/>
    </location>
</feature>
<evidence type="ECO:0000313" key="5">
    <source>
        <dbReference type="Proteomes" id="UP000007797"/>
    </source>
</evidence>
<keyword evidence="5" id="KW-1185">Reference proteome</keyword>
<protein>
    <submittedName>
        <fullName evidence="4">Uncharacterized protein</fullName>
    </submittedName>
</protein>
<proteinExistence type="inferred from homology"/>
<dbReference type="PANTHER" id="PTHR11102:SF160">
    <property type="entry name" value="ERAD-ASSOCIATED E3 UBIQUITIN-PROTEIN LIGASE COMPONENT HRD3"/>
    <property type="match status" value="1"/>
</dbReference>
<feature type="coiled-coil region" evidence="2">
    <location>
        <begin position="1605"/>
        <end position="1660"/>
    </location>
</feature>
<comment type="similarity">
    <text evidence="1">Belongs to the sel-1 family.</text>
</comment>
<dbReference type="KEGG" id="dfa:DFA_09690"/>
<dbReference type="Pfam" id="PF08238">
    <property type="entry name" value="Sel1"/>
    <property type="match status" value="18"/>
</dbReference>
<evidence type="ECO:0000256" key="3">
    <source>
        <dbReference type="SAM" id="MobiDB-lite"/>
    </source>
</evidence>
<dbReference type="InterPro" id="IPR050767">
    <property type="entry name" value="Sel1_AlgK"/>
</dbReference>
<reference evidence="5" key="1">
    <citation type="journal article" date="2011" name="Genome Res.">
        <title>Phylogeny-wide analysis of social amoeba genomes highlights ancient origins for complex intercellular communication.</title>
        <authorList>
            <person name="Heidel A.J."/>
            <person name="Lawal H.M."/>
            <person name="Felder M."/>
            <person name="Schilde C."/>
            <person name="Helps N.R."/>
            <person name="Tunggal B."/>
            <person name="Rivero F."/>
            <person name="John U."/>
            <person name="Schleicher M."/>
            <person name="Eichinger L."/>
            <person name="Platzer M."/>
            <person name="Noegel A.A."/>
            <person name="Schaap P."/>
            <person name="Gloeckner G."/>
        </authorList>
    </citation>
    <scope>NUCLEOTIDE SEQUENCE [LARGE SCALE GENOMIC DNA]</scope>
    <source>
        <strain evidence="5">SH3</strain>
    </source>
</reference>
<dbReference type="RefSeq" id="XP_004352343.1">
    <property type="nucleotide sequence ID" value="XM_004352291.1"/>
</dbReference>
<organism evidence="4 5">
    <name type="scientific">Cavenderia fasciculata</name>
    <name type="common">Slime mold</name>
    <name type="synonym">Dictyostelium fasciculatum</name>
    <dbReference type="NCBI Taxonomy" id="261658"/>
    <lineage>
        <taxon>Eukaryota</taxon>
        <taxon>Amoebozoa</taxon>
        <taxon>Evosea</taxon>
        <taxon>Eumycetozoa</taxon>
        <taxon>Dictyostelia</taxon>
        <taxon>Acytosteliales</taxon>
        <taxon>Cavenderiaceae</taxon>
        <taxon>Cavenderia</taxon>
    </lineage>
</organism>
<dbReference type="OrthoDB" id="442451at2759"/>
<gene>
    <name evidence="4" type="ORF">DFA_09690</name>
</gene>
<accession>F4Q8B8</accession>
<dbReference type="Proteomes" id="UP000007797">
    <property type="component" value="Unassembled WGS sequence"/>
</dbReference>
<dbReference type="PANTHER" id="PTHR11102">
    <property type="entry name" value="SEL-1-LIKE PROTEIN"/>
    <property type="match status" value="1"/>
</dbReference>
<feature type="compositionally biased region" description="Basic and acidic residues" evidence="3">
    <location>
        <begin position="1262"/>
        <end position="1308"/>
    </location>
</feature>